<dbReference type="AlphaFoldDB" id="A0A9E8N6R6"/>
<sequence>METLIFRSDSQEKLDALKAVAKALKMSFETQEKPYDPEFVAMIAKGKQDLKDGKGIPMTLEDLEGLCK</sequence>
<proteinExistence type="predicted"/>
<dbReference type="InterPro" id="IPR020271">
    <property type="entry name" value="Uncharacterised_MJ1172"/>
</dbReference>
<name>A0A9E8N6R6_9BACT</name>
<accession>A0A9E8N6R6</accession>
<gene>
    <name evidence="1" type="ORF">ON006_24380</name>
</gene>
<evidence type="ECO:0000313" key="1">
    <source>
        <dbReference type="EMBL" id="WAC10870.1"/>
    </source>
</evidence>
<dbReference type="EMBL" id="CP112998">
    <property type="protein sequence ID" value="WAC10870.1"/>
    <property type="molecule type" value="Genomic_DNA"/>
</dbReference>
<dbReference type="RefSeq" id="WP_244822631.1">
    <property type="nucleotide sequence ID" value="NZ_CP112998.1"/>
</dbReference>
<organism evidence="1 2">
    <name type="scientific">Dyadobacter pollutisoli</name>
    <dbReference type="NCBI Taxonomy" id="2910158"/>
    <lineage>
        <taxon>Bacteria</taxon>
        <taxon>Pseudomonadati</taxon>
        <taxon>Bacteroidota</taxon>
        <taxon>Cytophagia</taxon>
        <taxon>Cytophagales</taxon>
        <taxon>Spirosomataceae</taxon>
        <taxon>Dyadobacter</taxon>
    </lineage>
</organism>
<keyword evidence="2" id="KW-1185">Reference proteome</keyword>
<dbReference type="KEGG" id="dpf:ON006_24380"/>
<evidence type="ECO:0000313" key="2">
    <source>
        <dbReference type="Proteomes" id="UP001164653"/>
    </source>
</evidence>
<protein>
    <submittedName>
        <fullName evidence="1">Uncharacterized protein</fullName>
    </submittedName>
</protein>
<dbReference type="Pfam" id="PF10884">
    <property type="entry name" value="DUF2683"/>
    <property type="match status" value="1"/>
</dbReference>
<reference evidence="1" key="1">
    <citation type="submission" date="2022-11" db="EMBL/GenBank/DDBJ databases">
        <title>Dyadobacter pollutisoli sp. nov., isolated from plastic dumped soil.</title>
        <authorList>
            <person name="Kim J.M."/>
            <person name="Kim K.R."/>
            <person name="Lee J.K."/>
            <person name="Hao L."/>
            <person name="Jeon C.O."/>
        </authorList>
    </citation>
    <scope>NUCLEOTIDE SEQUENCE</scope>
    <source>
        <strain evidence="1">U1</strain>
    </source>
</reference>
<dbReference type="Proteomes" id="UP001164653">
    <property type="component" value="Chromosome"/>
</dbReference>